<evidence type="ECO:0000313" key="2">
    <source>
        <dbReference type="Proteomes" id="UP000690515"/>
    </source>
</evidence>
<organism evidence="1 2">
    <name type="scientific">Zooshikella harenae</name>
    <dbReference type="NCBI Taxonomy" id="2827238"/>
    <lineage>
        <taxon>Bacteria</taxon>
        <taxon>Pseudomonadati</taxon>
        <taxon>Pseudomonadota</taxon>
        <taxon>Gammaproteobacteria</taxon>
        <taxon>Oceanospirillales</taxon>
        <taxon>Zooshikellaceae</taxon>
        <taxon>Zooshikella</taxon>
    </lineage>
</organism>
<comment type="caution">
    <text evidence="1">The sequence shown here is derived from an EMBL/GenBank/DDBJ whole genome shotgun (WGS) entry which is preliminary data.</text>
</comment>
<accession>A0ABS5Z8L8</accession>
<dbReference type="EMBL" id="JAGSOY010000002">
    <property type="protein sequence ID" value="MBU2709650.1"/>
    <property type="molecule type" value="Genomic_DNA"/>
</dbReference>
<proteinExistence type="predicted"/>
<gene>
    <name evidence="1" type="ORF">KCG35_01110</name>
</gene>
<name>A0ABS5Z8L8_9GAMM</name>
<dbReference type="RefSeq" id="WP_215817820.1">
    <property type="nucleotide sequence ID" value="NZ_JAGSOY010000002.1"/>
</dbReference>
<dbReference type="Proteomes" id="UP000690515">
    <property type="component" value="Unassembled WGS sequence"/>
</dbReference>
<protein>
    <recommendedName>
        <fullName evidence="3">SMI1/KNR4 family protein</fullName>
    </recommendedName>
</protein>
<evidence type="ECO:0000313" key="1">
    <source>
        <dbReference type="EMBL" id="MBU2709650.1"/>
    </source>
</evidence>
<evidence type="ECO:0008006" key="3">
    <source>
        <dbReference type="Google" id="ProtNLM"/>
    </source>
</evidence>
<sequence length="192" mass="22242">MGVYFGVKPTKFVIKKENLDLAFQRYKAFESKKENANYINSVNRDNLQAAKSLIEVFDIWGYWCNIENGDITGIESNGNGKPFDDKNFSINLTSFAQYIENGSIIELRSGQQAFFDRILDSGKWITVVPEYVGRHIAYDSKVEYGVFYELITNEDNRYLIPLPDFSDECCQWDGVYDWWEDKIDEAIAKGLF</sequence>
<keyword evidence="2" id="KW-1185">Reference proteome</keyword>
<reference evidence="1 2" key="1">
    <citation type="submission" date="2021-04" db="EMBL/GenBank/DDBJ databases">
        <authorList>
            <person name="Pira H."/>
            <person name="Risdian C."/>
            <person name="Wink J."/>
        </authorList>
    </citation>
    <scope>NUCLEOTIDE SEQUENCE [LARGE SCALE GENOMIC DNA]</scope>
    <source>
        <strain evidence="1 2">WH53</strain>
    </source>
</reference>